<evidence type="ECO:0000256" key="7">
    <source>
        <dbReference type="SAM" id="Phobius"/>
    </source>
</evidence>
<dbReference type="EMBL" id="SNXY01000010">
    <property type="protein sequence ID" value="TDP82679.1"/>
    <property type="molecule type" value="Genomic_DNA"/>
</dbReference>
<dbReference type="GO" id="GO:0006643">
    <property type="term" value="P:membrane lipid metabolic process"/>
    <property type="evidence" value="ECO:0007669"/>
    <property type="project" value="TreeGrafter"/>
</dbReference>
<dbReference type="AlphaFoldDB" id="A0A4R6R9L5"/>
<feature type="transmembrane region" description="Helical" evidence="7">
    <location>
        <begin position="85"/>
        <end position="101"/>
    </location>
</feature>
<feature type="transmembrane region" description="Helical" evidence="7">
    <location>
        <begin position="12"/>
        <end position="34"/>
    </location>
</feature>
<dbReference type="PANTHER" id="PTHR21624:SF1">
    <property type="entry name" value="ALKYLGLYCEROL MONOOXYGENASE"/>
    <property type="match status" value="1"/>
</dbReference>
<dbReference type="GO" id="GO:0012505">
    <property type="term" value="C:endomembrane system"/>
    <property type="evidence" value="ECO:0007669"/>
    <property type="project" value="UniProtKB-SubCell"/>
</dbReference>
<dbReference type="Pfam" id="PF04116">
    <property type="entry name" value="FA_hydroxylase"/>
    <property type="match status" value="1"/>
</dbReference>
<keyword evidence="10" id="KW-1185">Reference proteome</keyword>
<keyword evidence="3 7" id="KW-1133">Transmembrane helix</keyword>
<dbReference type="PANTHER" id="PTHR21624">
    <property type="entry name" value="STEROL DESATURASE-RELATED PROTEIN"/>
    <property type="match status" value="1"/>
</dbReference>
<evidence type="ECO:0000256" key="4">
    <source>
        <dbReference type="ARBA" id="ARBA00023002"/>
    </source>
</evidence>
<feature type="transmembrane region" description="Helical" evidence="7">
    <location>
        <begin position="55"/>
        <end position="79"/>
    </location>
</feature>
<feature type="domain" description="Fatty acid hydroxylase" evidence="8">
    <location>
        <begin position="87"/>
        <end position="221"/>
    </location>
</feature>
<proteinExistence type="predicted"/>
<dbReference type="GO" id="GO:0005506">
    <property type="term" value="F:iron ion binding"/>
    <property type="evidence" value="ECO:0007669"/>
    <property type="project" value="InterPro"/>
</dbReference>
<evidence type="ECO:0000256" key="3">
    <source>
        <dbReference type="ARBA" id="ARBA00022989"/>
    </source>
</evidence>
<dbReference type="Proteomes" id="UP000294547">
    <property type="component" value="Unassembled WGS sequence"/>
</dbReference>
<dbReference type="GO" id="GO:0050479">
    <property type="term" value="F:glyceryl-ether monooxygenase activity"/>
    <property type="evidence" value="ECO:0007669"/>
    <property type="project" value="TreeGrafter"/>
</dbReference>
<comment type="subcellular location">
    <subcellularLocation>
        <location evidence="1">Endomembrane system</location>
        <topology evidence="1">Multi-pass membrane protein</topology>
    </subcellularLocation>
</comment>
<dbReference type="InterPro" id="IPR051689">
    <property type="entry name" value="Sterol_desaturase/TMEM195"/>
</dbReference>
<name>A0A4R6R9L5_9HYPH</name>
<evidence type="ECO:0000313" key="9">
    <source>
        <dbReference type="EMBL" id="TDP82679.1"/>
    </source>
</evidence>
<feature type="transmembrane region" description="Helical" evidence="7">
    <location>
        <begin position="142"/>
        <end position="168"/>
    </location>
</feature>
<organism evidence="9 10">
    <name type="scientific">Oharaeibacter diazotrophicus</name>
    <dbReference type="NCBI Taxonomy" id="1920512"/>
    <lineage>
        <taxon>Bacteria</taxon>
        <taxon>Pseudomonadati</taxon>
        <taxon>Pseudomonadota</taxon>
        <taxon>Alphaproteobacteria</taxon>
        <taxon>Hyphomicrobiales</taxon>
        <taxon>Pleomorphomonadaceae</taxon>
        <taxon>Oharaeibacter</taxon>
    </lineage>
</organism>
<evidence type="ECO:0000256" key="6">
    <source>
        <dbReference type="ARBA" id="ARBA00023136"/>
    </source>
</evidence>
<evidence type="ECO:0000256" key="1">
    <source>
        <dbReference type="ARBA" id="ARBA00004127"/>
    </source>
</evidence>
<dbReference type="RefSeq" id="WP_207620247.1">
    <property type="nucleotide sequence ID" value="NZ_BSPM01000007.1"/>
</dbReference>
<dbReference type="GO" id="GO:0016020">
    <property type="term" value="C:membrane"/>
    <property type="evidence" value="ECO:0007669"/>
    <property type="project" value="GOC"/>
</dbReference>
<reference evidence="9 10" key="1">
    <citation type="submission" date="2019-03" db="EMBL/GenBank/DDBJ databases">
        <title>Genomic Encyclopedia of Type Strains, Phase IV (KMG-IV): sequencing the most valuable type-strain genomes for metagenomic binning, comparative biology and taxonomic classification.</title>
        <authorList>
            <person name="Goeker M."/>
        </authorList>
    </citation>
    <scope>NUCLEOTIDE SEQUENCE [LARGE SCALE GENOMIC DNA]</scope>
    <source>
        <strain evidence="9 10">DSM 102969</strain>
    </source>
</reference>
<dbReference type="InterPro" id="IPR006694">
    <property type="entry name" value="Fatty_acid_hydroxylase"/>
</dbReference>
<evidence type="ECO:0000313" key="10">
    <source>
        <dbReference type="Proteomes" id="UP000294547"/>
    </source>
</evidence>
<evidence type="ECO:0000256" key="2">
    <source>
        <dbReference type="ARBA" id="ARBA00022692"/>
    </source>
</evidence>
<keyword evidence="4" id="KW-0560">Oxidoreductase</keyword>
<gene>
    <name evidence="9" type="ORF">EDD54_3949</name>
</gene>
<keyword evidence="2 7" id="KW-0812">Transmembrane</keyword>
<evidence type="ECO:0000259" key="8">
    <source>
        <dbReference type="Pfam" id="PF04116"/>
    </source>
</evidence>
<keyword evidence="6 7" id="KW-0472">Membrane</keyword>
<dbReference type="GO" id="GO:0008610">
    <property type="term" value="P:lipid biosynthetic process"/>
    <property type="evidence" value="ECO:0007669"/>
    <property type="project" value="InterPro"/>
</dbReference>
<comment type="caution">
    <text evidence="9">The sequence shown here is derived from an EMBL/GenBank/DDBJ whole genome shotgun (WGS) entry which is preliminary data.</text>
</comment>
<keyword evidence="5" id="KW-0443">Lipid metabolism</keyword>
<protein>
    <submittedName>
        <fullName evidence="9">Sterol desaturase/sphingolipid hydroxylase (Fatty acid hydroxylase superfamily)</fullName>
    </submittedName>
</protein>
<accession>A0A4R6R9L5</accession>
<sequence>MPAAFSQHPAAFGILAVLAAGLIVAEAVATIRLARRGFDLRDTLLSLGVALGHVLVRPLDVAVFAAVFPVAAAAAPWQLPIERPATWIAGFLVTEFSYYWMHRASHRVRWLWASHSVHHSSTTFTLASALRLAWTGVLSGEWLFFVPAVLLGFPPTMVAALLAANLVYQFVLHTELSPRWGPLERVLNTPSHHRVHHAADGVYLDRNYGGVLIVFDRLFGTFAAERPDVPPTYGIAGVAPDRDPVSIAFGEWRRMAADLGRAGSWRAAAAILFGPPGG</sequence>
<evidence type="ECO:0000256" key="5">
    <source>
        <dbReference type="ARBA" id="ARBA00023098"/>
    </source>
</evidence>